<name>X0UE57_9ZZZZ</name>
<accession>X0UE57</accession>
<dbReference type="GO" id="GO:0005634">
    <property type="term" value="C:nucleus"/>
    <property type="evidence" value="ECO:0007669"/>
    <property type="project" value="TreeGrafter"/>
</dbReference>
<dbReference type="GO" id="GO:0003886">
    <property type="term" value="F:DNA (cytosine-5-)-methyltransferase activity"/>
    <property type="evidence" value="ECO:0007669"/>
    <property type="project" value="UniProtKB-EC"/>
</dbReference>
<dbReference type="Gene3D" id="3.40.50.150">
    <property type="entry name" value="Vaccinia Virus protein VP39"/>
    <property type="match status" value="1"/>
</dbReference>
<proteinExistence type="predicted"/>
<dbReference type="PANTHER" id="PTHR10629:SF52">
    <property type="entry name" value="DNA (CYTOSINE-5)-METHYLTRANSFERASE 1"/>
    <property type="match status" value="1"/>
</dbReference>
<keyword evidence="4" id="KW-0949">S-adenosyl-L-methionine</keyword>
<protein>
    <recommendedName>
        <fullName evidence="1">DNA (cytosine-5-)-methyltransferase</fullName>
        <ecNumber evidence="1">2.1.1.37</ecNumber>
    </recommendedName>
</protein>
<dbReference type="Pfam" id="PF00145">
    <property type="entry name" value="DNA_methylase"/>
    <property type="match status" value="1"/>
</dbReference>
<dbReference type="PANTHER" id="PTHR10629">
    <property type="entry name" value="CYTOSINE-SPECIFIC METHYLTRANSFERASE"/>
    <property type="match status" value="1"/>
</dbReference>
<dbReference type="GO" id="GO:0044027">
    <property type="term" value="P:negative regulation of gene expression via chromosomal CpG island methylation"/>
    <property type="evidence" value="ECO:0007669"/>
    <property type="project" value="TreeGrafter"/>
</dbReference>
<dbReference type="InterPro" id="IPR029063">
    <property type="entry name" value="SAM-dependent_MTases_sf"/>
</dbReference>
<evidence type="ECO:0000256" key="3">
    <source>
        <dbReference type="ARBA" id="ARBA00022679"/>
    </source>
</evidence>
<evidence type="ECO:0000313" key="5">
    <source>
        <dbReference type="EMBL" id="GAG03885.1"/>
    </source>
</evidence>
<feature type="non-terminal residue" evidence="5">
    <location>
        <position position="266"/>
    </location>
</feature>
<dbReference type="GO" id="GO:0003677">
    <property type="term" value="F:DNA binding"/>
    <property type="evidence" value="ECO:0007669"/>
    <property type="project" value="TreeGrafter"/>
</dbReference>
<dbReference type="InterPro" id="IPR001525">
    <property type="entry name" value="C5_MeTfrase"/>
</dbReference>
<comment type="caution">
    <text evidence="5">The sequence shown here is derived from an EMBL/GenBank/DDBJ whole genome shotgun (WGS) entry which is preliminary data.</text>
</comment>
<keyword evidence="3" id="KW-0808">Transferase</keyword>
<dbReference type="InterPro" id="IPR050390">
    <property type="entry name" value="C5-Methyltransferase"/>
</dbReference>
<dbReference type="EMBL" id="BARS01026730">
    <property type="protein sequence ID" value="GAG03885.1"/>
    <property type="molecule type" value="Genomic_DNA"/>
</dbReference>
<feature type="non-terminal residue" evidence="5">
    <location>
        <position position="1"/>
    </location>
</feature>
<sequence>GATVVWAANHWVEAVEIHRLNHPGTMHKRQNLVDPKLDWTMVPDHEVMLAAPSCVGHTKAAGRCPPKMKDDARASAWAVNEAVAHHRPEVFVVENVPEMRKWDEEDTRWNEAHPKDRRELRGRDYQAWKRNLESMGYSLTEQIINAADAGAAMNRERLFVVGHRGEPIHIPQPRKKARPIKGLLDLRVVPITRRNVRKQGSWSPLRPDSRRRMGLNPLAPTTWEQMRRGREDYGDLYILPYYGATQSGRSILRPLGSQDTRSRFAI</sequence>
<dbReference type="AlphaFoldDB" id="X0UE57"/>
<dbReference type="SUPFAM" id="SSF53335">
    <property type="entry name" value="S-adenosyl-L-methionine-dependent methyltransferases"/>
    <property type="match status" value="1"/>
</dbReference>
<evidence type="ECO:0000256" key="4">
    <source>
        <dbReference type="ARBA" id="ARBA00022691"/>
    </source>
</evidence>
<organism evidence="5">
    <name type="scientific">marine sediment metagenome</name>
    <dbReference type="NCBI Taxonomy" id="412755"/>
    <lineage>
        <taxon>unclassified sequences</taxon>
        <taxon>metagenomes</taxon>
        <taxon>ecological metagenomes</taxon>
    </lineage>
</organism>
<evidence type="ECO:0000256" key="1">
    <source>
        <dbReference type="ARBA" id="ARBA00011975"/>
    </source>
</evidence>
<gene>
    <name evidence="5" type="ORF">S01H1_42089</name>
</gene>
<reference evidence="5" key="1">
    <citation type="journal article" date="2014" name="Front. Microbiol.">
        <title>High frequency of phylogenetically diverse reductive dehalogenase-homologous genes in deep subseafloor sedimentary metagenomes.</title>
        <authorList>
            <person name="Kawai M."/>
            <person name="Futagami T."/>
            <person name="Toyoda A."/>
            <person name="Takaki Y."/>
            <person name="Nishi S."/>
            <person name="Hori S."/>
            <person name="Arai W."/>
            <person name="Tsubouchi T."/>
            <person name="Morono Y."/>
            <person name="Uchiyama I."/>
            <person name="Ito T."/>
            <person name="Fujiyama A."/>
            <person name="Inagaki F."/>
            <person name="Takami H."/>
        </authorList>
    </citation>
    <scope>NUCLEOTIDE SEQUENCE</scope>
    <source>
        <strain evidence="5">Expedition CK06-06</strain>
    </source>
</reference>
<keyword evidence="2" id="KW-0489">Methyltransferase</keyword>
<dbReference type="GO" id="GO:0032259">
    <property type="term" value="P:methylation"/>
    <property type="evidence" value="ECO:0007669"/>
    <property type="project" value="UniProtKB-KW"/>
</dbReference>
<dbReference type="EC" id="2.1.1.37" evidence="1"/>
<evidence type="ECO:0000256" key="2">
    <source>
        <dbReference type="ARBA" id="ARBA00022603"/>
    </source>
</evidence>